<dbReference type="InParanoid" id="A0A0D0CW95"/>
<reference evidence="2" key="2">
    <citation type="submission" date="2015-01" db="EMBL/GenBank/DDBJ databases">
        <title>Evolutionary Origins and Diversification of the Mycorrhizal Mutualists.</title>
        <authorList>
            <consortium name="DOE Joint Genome Institute"/>
            <consortium name="Mycorrhizal Genomics Consortium"/>
            <person name="Kohler A."/>
            <person name="Kuo A."/>
            <person name="Nagy L.G."/>
            <person name="Floudas D."/>
            <person name="Copeland A."/>
            <person name="Barry K.W."/>
            <person name="Cichocki N."/>
            <person name="Veneault-Fourrey C."/>
            <person name="LaButti K."/>
            <person name="Lindquist E.A."/>
            <person name="Lipzen A."/>
            <person name="Lundell T."/>
            <person name="Morin E."/>
            <person name="Murat C."/>
            <person name="Riley R."/>
            <person name="Ohm R."/>
            <person name="Sun H."/>
            <person name="Tunlid A."/>
            <person name="Henrissat B."/>
            <person name="Grigoriev I.V."/>
            <person name="Hibbett D.S."/>
            <person name="Martin F."/>
        </authorList>
    </citation>
    <scope>NUCLEOTIDE SEQUENCE [LARGE SCALE GENOMIC DNA]</scope>
    <source>
        <strain evidence="2">Ve08.2h10</strain>
    </source>
</reference>
<keyword evidence="2" id="KW-1185">Reference proteome</keyword>
<evidence type="ECO:0000313" key="2">
    <source>
        <dbReference type="Proteomes" id="UP000054538"/>
    </source>
</evidence>
<dbReference type="Proteomes" id="UP000054538">
    <property type="component" value="Unassembled WGS sequence"/>
</dbReference>
<sequence>SSVFKSTNASSVSETVRKNQVTAALLWLEDKNLRPKELTTTMDYFQFNILYPDAYLMLSDFKVNTNPTTYHVWLTKKLKEATDVPEIKMIMCGT</sequence>
<dbReference type="HOGENOM" id="CLU_2360354_0_0_1"/>
<proteinExistence type="predicted"/>
<accession>A0A0D0CW95</accession>
<protein>
    <submittedName>
        <fullName evidence="1">Uncharacterized protein</fullName>
    </submittedName>
</protein>
<dbReference type="AlphaFoldDB" id="A0A0D0CW95"/>
<dbReference type="EMBL" id="KN826182">
    <property type="protein sequence ID" value="KIK79793.1"/>
    <property type="molecule type" value="Genomic_DNA"/>
</dbReference>
<name>A0A0D0CW95_9AGAM</name>
<evidence type="ECO:0000313" key="1">
    <source>
        <dbReference type="EMBL" id="KIK79793.1"/>
    </source>
</evidence>
<organism evidence="1 2">
    <name type="scientific">Paxillus rubicundulus Ve08.2h10</name>
    <dbReference type="NCBI Taxonomy" id="930991"/>
    <lineage>
        <taxon>Eukaryota</taxon>
        <taxon>Fungi</taxon>
        <taxon>Dikarya</taxon>
        <taxon>Basidiomycota</taxon>
        <taxon>Agaricomycotina</taxon>
        <taxon>Agaricomycetes</taxon>
        <taxon>Agaricomycetidae</taxon>
        <taxon>Boletales</taxon>
        <taxon>Paxilineae</taxon>
        <taxon>Paxillaceae</taxon>
        <taxon>Paxillus</taxon>
    </lineage>
</organism>
<reference evidence="1 2" key="1">
    <citation type="submission" date="2014-04" db="EMBL/GenBank/DDBJ databases">
        <authorList>
            <consortium name="DOE Joint Genome Institute"/>
            <person name="Kuo A."/>
            <person name="Kohler A."/>
            <person name="Jargeat P."/>
            <person name="Nagy L.G."/>
            <person name="Floudas D."/>
            <person name="Copeland A."/>
            <person name="Barry K.W."/>
            <person name="Cichocki N."/>
            <person name="Veneault-Fourrey C."/>
            <person name="LaButti K."/>
            <person name="Lindquist E.A."/>
            <person name="Lipzen A."/>
            <person name="Lundell T."/>
            <person name="Morin E."/>
            <person name="Murat C."/>
            <person name="Sun H."/>
            <person name="Tunlid A."/>
            <person name="Henrissat B."/>
            <person name="Grigoriev I.V."/>
            <person name="Hibbett D.S."/>
            <person name="Martin F."/>
            <person name="Nordberg H.P."/>
            <person name="Cantor M.N."/>
            <person name="Hua S.X."/>
        </authorList>
    </citation>
    <scope>NUCLEOTIDE SEQUENCE [LARGE SCALE GENOMIC DNA]</scope>
    <source>
        <strain evidence="1 2">Ve08.2h10</strain>
    </source>
</reference>
<gene>
    <name evidence="1" type="ORF">PAXRUDRAFT_160312</name>
</gene>
<feature type="non-terminal residue" evidence="1">
    <location>
        <position position="1"/>
    </location>
</feature>